<dbReference type="SUPFAM" id="SSF56672">
    <property type="entry name" value="DNA/RNA polymerases"/>
    <property type="match status" value="1"/>
</dbReference>
<evidence type="ECO:0000313" key="3">
    <source>
        <dbReference type="Proteomes" id="UP000887159"/>
    </source>
</evidence>
<dbReference type="AlphaFoldDB" id="A0A8X6W271"/>
<dbReference type="GO" id="GO:0071897">
    <property type="term" value="P:DNA biosynthetic process"/>
    <property type="evidence" value="ECO:0007669"/>
    <property type="project" value="UniProtKB-ARBA"/>
</dbReference>
<dbReference type="InterPro" id="IPR008042">
    <property type="entry name" value="Retrotrans_Pao"/>
</dbReference>
<dbReference type="InterPro" id="IPR000477">
    <property type="entry name" value="RT_dom"/>
</dbReference>
<evidence type="ECO:0000259" key="1">
    <source>
        <dbReference type="Pfam" id="PF00078"/>
    </source>
</evidence>
<dbReference type="Proteomes" id="UP000887159">
    <property type="component" value="Unassembled WGS sequence"/>
</dbReference>
<keyword evidence="3" id="KW-1185">Reference proteome</keyword>
<dbReference type="Pfam" id="PF00078">
    <property type="entry name" value="RVT_1"/>
    <property type="match status" value="1"/>
</dbReference>
<proteinExistence type="predicted"/>
<feature type="domain" description="Reverse transcriptase" evidence="1">
    <location>
        <begin position="7"/>
        <end position="116"/>
    </location>
</feature>
<accession>A0A8X6W271</accession>
<dbReference type="Pfam" id="PF05380">
    <property type="entry name" value="Peptidase_A17"/>
    <property type="match status" value="1"/>
</dbReference>
<dbReference type="EMBL" id="BMAU01021376">
    <property type="protein sequence ID" value="GFY26471.1"/>
    <property type="molecule type" value="Genomic_DNA"/>
</dbReference>
<dbReference type="InterPro" id="IPR043502">
    <property type="entry name" value="DNA/RNA_pol_sf"/>
</dbReference>
<protein>
    <recommendedName>
        <fullName evidence="1">Reverse transcriptase domain-containing protein</fullName>
    </recommendedName>
</protein>
<dbReference type="PANTHER" id="PTHR47331">
    <property type="entry name" value="PHD-TYPE DOMAIN-CONTAINING PROTEIN"/>
    <property type="match status" value="1"/>
</dbReference>
<gene>
    <name evidence="2" type="primary">AVEN_158700_1</name>
    <name evidence="2" type="ORF">TNCV_2878031</name>
</gene>
<reference evidence="2" key="1">
    <citation type="submission" date="2020-08" db="EMBL/GenBank/DDBJ databases">
        <title>Multicomponent nature underlies the extraordinary mechanical properties of spider dragline silk.</title>
        <authorList>
            <person name="Kono N."/>
            <person name="Nakamura H."/>
            <person name="Mori M."/>
            <person name="Yoshida Y."/>
            <person name="Ohtoshi R."/>
            <person name="Malay A.D."/>
            <person name="Moran D.A.P."/>
            <person name="Tomita M."/>
            <person name="Numata K."/>
            <person name="Arakawa K."/>
        </authorList>
    </citation>
    <scope>NUCLEOTIDE SEQUENCE</scope>
</reference>
<comment type="caution">
    <text evidence="2">The sequence shown here is derived from an EMBL/GenBank/DDBJ whole genome shotgun (WGS) entry which is preliminary data.</text>
</comment>
<organism evidence="2 3">
    <name type="scientific">Trichonephila clavipes</name>
    <name type="common">Golden silk orbweaver</name>
    <name type="synonym">Nephila clavipes</name>
    <dbReference type="NCBI Taxonomy" id="2585209"/>
    <lineage>
        <taxon>Eukaryota</taxon>
        <taxon>Metazoa</taxon>
        <taxon>Ecdysozoa</taxon>
        <taxon>Arthropoda</taxon>
        <taxon>Chelicerata</taxon>
        <taxon>Arachnida</taxon>
        <taxon>Araneae</taxon>
        <taxon>Araneomorphae</taxon>
        <taxon>Entelegynae</taxon>
        <taxon>Araneoidea</taxon>
        <taxon>Nephilidae</taxon>
        <taxon>Trichonephila</taxon>
    </lineage>
</organism>
<evidence type="ECO:0000313" key="2">
    <source>
        <dbReference type="EMBL" id="GFY26471.1"/>
    </source>
</evidence>
<name>A0A8X6W271_TRICX</name>
<sequence>MKFHLNAIGVIFDIGKDFLQISVAEKDQDFLKFLWWEDYKKKKFEIFRHCRLVFGLTCSPFILAAVLNYHLEETKKYFPDTSEKLKNSFYVDNCVTSVCGAEELSHFIQEAKQLLAMACFDLRGWEHTLEPIQIHLAEPTQVLGLLWNRNEDVLFCNLQSADFKPGEYTRSILCTTQKIFDPLGILCPVTICLKIMIKESWKLKIGWDEILPTDLQKKFQTLTNQLPLLADVTISRCVKINRCTEGISLHTFCDASKTAYSTVMFLRKTSGENIEIFFIQTKSRVAPLKDITIPRLELLACCIGARLTLSIRKARNLENILNLYWTYSSTALYWIQHEDH</sequence>